<dbReference type="Proteomes" id="UP000294847">
    <property type="component" value="Chromosome 2"/>
</dbReference>
<dbReference type="EMBL" id="CP034205">
    <property type="protein sequence ID" value="QBZ55300.1"/>
    <property type="molecule type" value="Genomic_DNA"/>
</dbReference>
<sequence>MLSSSIFVYALALVASVTPQLAHAVPLTDGLAPRGPQSFSLPDLTKYLNPSAGNKAGCGAASSCPSTGGGDLTQKTLCSTGTSYCCVSEARGNTCIDATTKCDHTVVCCNNANGSQMCMGDVNFNMPMAINMPININIGVPSKNKDGKMRRSGIQGLHLEGSSKSSPINSVTGLPVSDLVLDLLKTTQ</sequence>
<evidence type="ECO:0000256" key="1">
    <source>
        <dbReference type="SAM" id="SignalP"/>
    </source>
</evidence>
<feature type="signal peptide" evidence="1">
    <location>
        <begin position="1"/>
        <end position="24"/>
    </location>
</feature>
<reference evidence="2 3" key="1">
    <citation type="journal article" date="2019" name="Mol. Biol. Evol.">
        <title>Blast fungal genomes show frequent chromosomal changes, gene gains and losses, and effector gene turnover.</title>
        <authorList>
            <person name="Gomez Luciano L.B."/>
            <person name="Jason Tsai I."/>
            <person name="Chuma I."/>
            <person name="Tosa Y."/>
            <person name="Chen Y.H."/>
            <person name="Li J.Y."/>
            <person name="Li M.Y."/>
            <person name="Jade Lu M.Y."/>
            <person name="Nakayashiki H."/>
            <person name="Li W.H."/>
        </authorList>
    </citation>
    <scope>NUCLEOTIDE SEQUENCE [LARGE SCALE GENOMIC DNA]</scope>
    <source>
        <strain evidence="2">MZ5-1-6</strain>
    </source>
</reference>
<feature type="chain" id="PRO_5020206854" description="Hydrophobin" evidence="1">
    <location>
        <begin position="25"/>
        <end position="188"/>
    </location>
</feature>
<protein>
    <recommendedName>
        <fullName evidence="4">Hydrophobin</fullName>
    </recommendedName>
</protein>
<dbReference type="AlphaFoldDB" id="A0A4P7N5Q0"/>
<gene>
    <name evidence="2" type="ORF">PoMZ_00196</name>
</gene>
<name>A0A4P7N5Q0_PYROR</name>
<organism evidence="2 3">
    <name type="scientific">Pyricularia oryzae</name>
    <name type="common">Rice blast fungus</name>
    <name type="synonym">Magnaporthe oryzae</name>
    <dbReference type="NCBI Taxonomy" id="318829"/>
    <lineage>
        <taxon>Eukaryota</taxon>
        <taxon>Fungi</taxon>
        <taxon>Dikarya</taxon>
        <taxon>Ascomycota</taxon>
        <taxon>Pezizomycotina</taxon>
        <taxon>Sordariomycetes</taxon>
        <taxon>Sordariomycetidae</taxon>
        <taxon>Magnaporthales</taxon>
        <taxon>Pyriculariaceae</taxon>
        <taxon>Pyricularia</taxon>
    </lineage>
</organism>
<keyword evidence="1" id="KW-0732">Signal</keyword>
<evidence type="ECO:0008006" key="4">
    <source>
        <dbReference type="Google" id="ProtNLM"/>
    </source>
</evidence>
<evidence type="ECO:0000313" key="2">
    <source>
        <dbReference type="EMBL" id="QBZ55300.1"/>
    </source>
</evidence>
<accession>A0A4P7N5Q0</accession>
<proteinExistence type="predicted"/>
<evidence type="ECO:0000313" key="3">
    <source>
        <dbReference type="Proteomes" id="UP000294847"/>
    </source>
</evidence>